<proteinExistence type="predicted"/>
<reference evidence="20 21" key="1">
    <citation type="submission" date="2020-07" db="EMBL/GenBank/DDBJ databases">
        <title>Luteimonas sp. SJ-92.</title>
        <authorList>
            <person name="Huang X.-X."/>
            <person name="Xu L."/>
            <person name="Sun J.-Q."/>
        </authorList>
    </citation>
    <scope>NUCLEOTIDE SEQUENCE [LARGE SCALE GENOMIC DNA]</scope>
    <source>
        <strain evidence="20 21">SJ-92</strain>
    </source>
</reference>
<dbReference type="InterPro" id="IPR003594">
    <property type="entry name" value="HATPase_dom"/>
</dbReference>
<dbReference type="PANTHER" id="PTHR43047">
    <property type="entry name" value="TWO-COMPONENT HISTIDINE PROTEIN KINASE"/>
    <property type="match status" value="1"/>
</dbReference>
<dbReference type="InterPro" id="IPR001789">
    <property type="entry name" value="Sig_transdc_resp-reg_receiver"/>
</dbReference>
<dbReference type="Proteomes" id="UP000578091">
    <property type="component" value="Unassembled WGS sequence"/>
</dbReference>
<dbReference type="Pfam" id="PF00072">
    <property type="entry name" value="Response_reg"/>
    <property type="match status" value="1"/>
</dbReference>
<dbReference type="Gene3D" id="1.20.120.160">
    <property type="entry name" value="HPT domain"/>
    <property type="match status" value="1"/>
</dbReference>
<dbReference type="InterPro" id="IPR036641">
    <property type="entry name" value="HPT_dom_sf"/>
</dbReference>
<dbReference type="SMART" id="SM00448">
    <property type="entry name" value="REC"/>
    <property type="match status" value="1"/>
</dbReference>
<comment type="caution">
    <text evidence="20">The sequence shown here is derived from an EMBL/GenBank/DDBJ whole genome shotgun (WGS) entry which is preliminary data.</text>
</comment>
<dbReference type="SUPFAM" id="SSF55874">
    <property type="entry name" value="ATPase domain of HSP90 chaperone/DNA topoisomerase II/histidine kinase"/>
    <property type="match status" value="1"/>
</dbReference>
<evidence type="ECO:0000259" key="19">
    <source>
        <dbReference type="PROSITE" id="PS50894"/>
    </source>
</evidence>
<dbReference type="Gene3D" id="3.40.50.2300">
    <property type="match status" value="1"/>
</dbReference>
<dbReference type="InterPro" id="IPR004358">
    <property type="entry name" value="Sig_transdc_His_kin-like_C"/>
</dbReference>
<evidence type="ECO:0000259" key="17">
    <source>
        <dbReference type="PROSITE" id="PS50109"/>
    </source>
</evidence>
<evidence type="ECO:0000256" key="15">
    <source>
        <dbReference type="PROSITE-ProRule" id="PRU00169"/>
    </source>
</evidence>
<keyword evidence="12" id="KW-0902">Two-component regulatory system</keyword>
<comment type="subcellular location">
    <subcellularLocation>
        <location evidence="2">Cell inner membrane</location>
        <topology evidence="2">Multi-pass membrane protein</topology>
    </subcellularLocation>
</comment>
<keyword evidence="21" id="KW-1185">Reference proteome</keyword>
<dbReference type="SMART" id="SM00387">
    <property type="entry name" value="HATPase_c"/>
    <property type="match status" value="1"/>
</dbReference>
<feature type="transmembrane region" description="Helical" evidence="16">
    <location>
        <begin position="154"/>
        <end position="175"/>
    </location>
</feature>
<dbReference type="SMART" id="SM00388">
    <property type="entry name" value="HisKA"/>
    <property type="match status" value="1"/>
</dbReference>
<dbReference type="InterPro" id="IPR003661">
    <property type="entry name" value="HisK_dim/P_dom"/>
</dbReference>
<dbReference type="InterPro" id="IPR036097">
    <property type="entry name" value="HisK_dim/P_sf"/>
</dbReference>
<keyword evidence="7" id="KW-0808">Transferase</keyword>
<dbReference type="PANTHER" id="PTHR43047:SF72">
    <property type="entry name" value="OSMOSENSING HISTIDINE PROTEIN KINASE SLN1"/>
    <property type="match status" value="1"/>
</dbReference>
<feature type="transmembrane region" description="Helical" evidence="16">
    <location>
        <begin position="25"/>
        <end position="43"/>
    </location>
</feature>
<feature type="domain" description="Histidine kinase" evidence="17">
    <location>
        <begin position="198"/>
        <end position="421"/>
    </location>
</feature>
<keyword evidence="8 16" id="KW-0812">Transmembrane</keyword>
<evidence type="ECO:0000256" key="8">
    <source>
        <dbReference type="ARBA" id="ARBA00022692"/>
    </source>
</evidence>
<evidence type="ECO:0000256" key="11">
    <source>
        <dbReference type="ARBA" id="ARBA00022989"/>
    </source>
</evidence>
<dbReference type="InterPro" id="IPR005467">
    <property type="entry name" value="His_kinase_dom"/>
</dbReference>
<dbReference type="AlphaFoldDB" id="A0A853JGM3"/>
<dbReference type="Gene3D" id="1.10.287.130">
    <property type="match status" value="1"/>
</dbReference>
<keyword evidence="11 16" id="KW-1133">Transmembrane helix</keyword>
<keyword evidence="6 15" id="KW-0597">Phosphoprotein</keyword>
<evidence type="ECO:0000256" key="10">
    <source>
        <dbReference type="ARBA" id="ARBA00022840"/>
    </source>
</evidence>
<dbReference type="CDD" id="cd17546">
    <property type="entry name" value="REC_hyHK_CKI1_RcsC-like"/>
    <property type="match status" value="1"/>
</dbReference>
<dbReference type="GO" id="GO:0005886">
    <property type="term" value="C:plasma membrane"/>
    <property type="evidence" value="ECO:0007669"/>
    <property type="project" value="UniProtKB-SubCell"/>
</dbReference>
<evidence type="ECO:0000256" key="5">
    <source>
        <dbReference type="ARBA" id="ARBA00022519"/>
    </source>
</evidence>
<evidence type="ECO:0000256" key="3">
    <source>
        <dbReference type="ARBA" id="ARBA00012438"/>
    </source>
</evidence>
<evidence type="ECO:0000313" key="20">
    <source>
        <dbReference type="EMBL" id="NZA27620.1"/>
    </source>
</evidence>
<dbReference type="EC" id="2.7.13.3" evidence="3"/>
<evidence type="ECO:0000259" key="18">
    <source>
        <dbReference type="PROSITE" id="PS50110"/>
    </source>
</evidence>
<dbReference type="Pfam" id="PF00512">
    <property type="entry name" value="HisKA"/>
    <property type="match status" value="1"/>
</dbReference>
<keyword evidence="4" id="KW-1003">Cell membrane</keyword>
<evidence type="ECO:0000256" key="14">
    <source>
        <dbReference type="PROSITE-ProRule" id="PRU00110"/>
    </source>
</evidence>
<evidence type="ECO:0000313" key="21">
    <source>
        <dbReference type="Proteomes" id="UP000578091"/>
    </source>
</evidence>
<dbReference type="RefSeq" id="WP_180679392.1">
    <property type="nucleotide sequence ID" value="NZ_JACCKA010000082.1"/>
</dbReference>
<feature type="modified residue" description="4-aspartylphosphate" evidence="15">
    <location>
        <position position="493"/>
    </location>
</feature>
<protein>
    <recommendedName>
        <fullName evidence="3">histidine kinase</fullName>
        <ecNumber evidence="3">2.7.13.3</ecNumber>
    </recommendedName>
</protein>
<dbReference type="SUPFAM" id="SSF47226">
    <property type="entry name" value="Histidine-containing phosphotransfer domain, HPT domain"/>
    <property type="match status" value="1"/>
</dbReference>
<evidence type="ECO:0000256" key="7">
    <source>
        <dbReference type="ARBA" id="ARBA00022679"/>
    </source>
</evidence>
<keyword evidence="13 16" id="KW-0472">Membrane</keyword>
<dbReference type="CDD" id="cd00082">
    <property type="entry name" value="HisKA"/>
    <property type="match status" value="1"/>
</dbReference>
<feature type="transmembrane region" description="Helical" evidence="16">
    <location>
        <begin position="131"/>
        <end position="148"/>
    </location>
</feature>
<feature type="domain" description="Response regulatory" evidence="18">
    <location>
        <begin position="444"/>
        <end position="559"/>
    </location>
</feature>
<dbReference type="InterPro" id="IPR011006">
    <property type="entry name" value="CheY-like_superfamily"/>
</dbReference>
<evidence type="ECO:0000256" key="16">
    <source>
        <dbReference type="SAM" id="Phobius"/>
    </source>
</evidence>
<organism evidence="20 21">
    <name type="scientific">Luteimonas salinisoli</name>
    <dbReference type="NCBI Taxonomy" id="2752307"/>
    <lineage>
        <taxon>Bacteria</taxon>
        <taxon>Pseudomonadati</taxon>
        <taxon>Pseudomonadota</taxon>
        <taxon>Gammaproteobacteria</taxon>
        <taxon>Lysobacterales</taxon>
        <taxon>Lysobacteraceae</taxon>
        <taxon>Luteimonas</taxon>
    </lineage>
</organism>
<keyword evidence="10" id="KW-0547">Nucleotide-binding</keyword>
<evidence type="ECO:0000256" key="2">
    <source>
        <dbReference type="ARBA" id="ARBA00004429"/>
    </source>
</evidence>
<evidence type="ECO:0000256" key="6">
    <source>
        <dbReference type="ARBA" id="ARBA00022553"/>
    </source>
</evidence>
<evidence type="ECO:0000256" key="13">
    <source>
        <dbReference type="ARBA" id="ARBA00023136"/>
    </source>
</evidence>
<evidence type="ECO:0000256" key="4">
    <source>
        <dbReference type="ARBA" id="ARBA00022475"/>
    </source>
</evidence>
<name>A0A853JGM3_9GAMM</name>
<dbReference type="PROSITE" id="PS50110">
    <property type="entry name" value="RESPONSE_REGULATORY"/>
    <property type="match status" value="1"/>
</dbReference>
<dbReference type="InterPro" id="IPR036890">
    <property type="entry name" value="HATPase_C_sf"/>
</dbReference>
<evidence type="ECO:0000256" key="12">
    <source>
        <dbReference type="ARBA" id="ARBA00023012"/>
    </source>
</evidence>
<keyword evidence="10" id="KW-0067">ATP-binding</keyword>
<keyword evidence="9" id="KW-0418">Kinase</keyword>
<dbReference type="PROSITE" id="PS50894">
    <property type="entry name" value="HPT"/>
    <property type="match status" value="1"/>
</dbReference>
<accession>A0A853JGM3</accession>
<evidence type="ECO:0000256" key="1">
    <source>
        <dbReference type="ARBA" id="ARBA00000085"/>
    </source>
</evidence>
<evidence type="ECO:0000256" key="9">
    <source>
        <dbReference type="ARBA" id="ARBA00022777"/>
    </source>
</evidence>
<dbReference type="Pfam" id="PF02518">
    <property type="entry name" value="HATPase_c"/>
    <property type="match status" value="1"/>
</dbReference>
<dbReference type="GO" id="GO:0009927">
    <property type="term" value="F:histidine phosphotransfer kinase activity"/>
    <property type="evidence" value="ECO:0007669"/>
    <property type="project" value="TreeGrafter"/>
</dbReference>
<dbReference type="CDD" id="cd16922">
    <property type="entry name" value="HATPase_EvgS-ArcB-TorS-like"/>
    <property type="match status" value="1"/>
</dbReference>
<gene>
    <name evidence="20" type="ORF">H0E84_14665</name>
</gene>
<dbReference type="EMBL" id="JACCKA010000082">
    <property type="protein sequence ID" value="NZA27620.1"/>
    <property type="molecule type" value="Genomic_DNA"/>
</dbReference>
<dbReference type="SUPFAM" id="SSF47384">
    <property type="entry name" value="Homodimeric domain of signal transducing histidine kinase"/>
    <property type="match status" value="1"/>
</dbReference>
<sequence length="708" mass="77574">MKRFDAMDDHTPDELQKNVLAQAHFRLTFGMLVALVISIIYFTSYKMEASAAGAIALVALYGVYATSMRIFAQRRKPLDLREQVVVSAVLDPLFLSAWLLFAGDTSVIFVGFYLFTVLGFGFRIGAKAMHICQAMSLLGFAIVAFVSPTWREQILFAISYMIILLVVPVYASFLIQRIQTAKALAEHESRAKSQLLAKVSHELRTPLTGITASAQLLEVESSEAETVRRSKAILQLAGTLEAEIDQLLELSKFETQGRKRREPAKSFSLAYAATRAFKSLESIAAGKSLKVSLEFDENIKSPVIGHYQELLAVLTNLFGNAVKFTEHGSVTLKMRLIEQTASGYRVRVAVEDTGIGVAPEHHEKIFEPFYQVADGRSPTQPGTGLGSAIARELVMGMGGDLKVDSALGEGSVFWFELTFPIDHRAVPAEPDARAQRGALVSNKRVLIADDNTTNLELMREMLLKGGHEVMAVSSGQEAILQLSSREFDILFLDYNIDDVDGATVFQTYQFSRINIAPTFFVTADTTSRTTQLLEDLGAAGVIHKPMTFEKIREAFASAFPGEAVVPVGAAVPAAPKKLAELSSVPVEYLDYDKIGWLREIKDTPEFLFSVISDALADIKALDIELGGAIESCNLPQLHRSAHSMKGVSLSVGCMRLAGLADRMMGLTNDALVSDPARWQTELQNTLKNTVEALEEVRQGFAPPHAVNN</sequence>
<comment type="catalytic activity">
    <reaction evidence="1">
        <text>ATP + protein L-histidine = ADP + protein N-phospho-L-histidine.</text>
        <dbReference type="EC" id="2.7.13.3"/>
    </reaction>
</comment>
<dbReference type="Pfam" id="PF01627">
    <property type="entry name" value="Hpt"/>
    <property type="match status" value="1"/>
</dbReference>
<dbReference type="SUPFAM" id="SSF52172">
    <property type="entry name" value="CheY-like"/>
    <property type="match status" value="1"/>
</dbReference>
<dbReference type="PROSITE" id="PS50109">
    <property type="entry name" value="HIS_KIN"/>
    <property type="match status" value="1"/>
</dbReference>
<dbReference type="Gene3D" id="3.30.565.10">
    <property type="entry name" value="Histidine kinase-like ATPase, C-terminal domain"/>
    <property type="match status" value="1"/>
</dbReference>
<keyword evidence="5" id="KW-0997">Cell inner membrane</keyword>
<dbReference type="GO" id="GO:0000155">
    <property type="term" value="F:phosphorelay sensor kinase activity"/>
    <property type="evidence" value="ECO:0007669"/>
    <property type="project" value="InterPro"/>
</dbReference>
<dbReference type="InterPro" id="IPR008207">
    <property type="entry name" value="Sig_transdc_His_kin_Hpt_dom"/>
</dbReference>
<feature type="transmembrane region" description="Helical" evidence="16">
    <location>
        <begin position="49"/>
        <end position="72"/>
    </location>
</feature>
<feature type="modified residue" description="Phosphohistidine" evidence="14">
    <location>
        <position position="642"/>
    </location>
</feature>
<dbReference type="PRINTS" id="PR00344">
    <property type="entry name" value="BCTRLSENSOR"/>
</dbReference>
<feature type="domain" description="HPt" evidence="19">
    <location>
        <begin position="599"/>
        <end position="700"/>
    </location>
</feature>